<dbReference type="CDD" id="cd06257">
    <property type="entry name" value="DnaJ"/>
    <property type="match status" value="1"/>
</dbReference>
<dbReference type="SMART" id="SM00028">
    <property type="entry name" value="TPR"/>
    <property type="match status" value="3"/>
</dbReference>
<feature type="domain" description="J" evidence="2">
    <location>
        <begin position="562"/>
        <end position="632"/>
    </location>
</feature>
<dbReference type="InterPro" id="IPR011990">
    <property type="entry name" value="TPR-like_helical_dom_sf"/>
</dbReference>
<dbReference type="EMBL" id="NBCO01000001">
    <property type="protein sequence ID" value="ORC93796.1"/>
    <property type="molecule type" value="Genomic_DNA"/>
</dbReference>
<dbReference type="RefSeq" id="XP_028887862.1">
    <property type="nucleotide sequence ID" value="XM_029021354.1"/>
</dbReference>
<dbReference type="SUPFAM" id="SSF46565">
    <property type="entry name" value="Chaperone J-domain"/>
    <property type="match status" value="1"/>
</dbReference>
<dbReference type="PROSITE" id="PS50076">
    <property type="entry name" value="DNAJ_2"/>
    <property type="match status" value="1"/>
</dbReference>
<dbReference type="GeneID" id="39981134"/>
<protein>
    <submittedName>
        <fullName evidence="3">Putative TPR-repeat-containing chaperone protein DNAJ,putative</fullName>
    </submittedName>
</protein>
<dbReference type="Proteomes" id="UP000192257">
    <property type="component" value="Unassembled WGS sequence"/>
</dbReference>
<dbReference type="Gene3D" id="1.10.287.110">
    <property type="entry name" value="DnaJ domain"/>
    <property type="match status" value="1"/>
</dbReference>
<gene>
    <name evidence="3" type="ORF">TM35_000016730</name>
</gene>
<sequence length="640" mass="73556">MHQHVHRNEFTQTMPTDRPFSLPRIGRSDTRLRRGEMNKYSSGPHLQGGRDIAGKTFLSRHGPKTWEYTYRPKVKREVNKQVSSCGLTTAPIDRTLPLRRTCDEETACRRLIMANETIERQRLLRQVENMQPVMGSFSTENEERGLRLLSLKNYAGAFVCFTRSFRQNTRSRMAYCKRAFCSWHLLLYDECIEDCRRALDLDRELVSLLSRSFLMRERYQEARQCYDYALQNFITSTEDPYCVKWQTEYEAISALEKFRTFIKEKKWEESLVVKDTAKPLIDGTPLIVLEARALLHVSPPTARMRLIPYIATITRPSHTQTGMSLEEKTVYRSLDEHYLQACVLLAQINVYCGTQYLAVSAALLQTCLAISPGFGPAVLLGHYLVSLEEVLTQVTTLFQHKRYAEAIPIIHDGLELDKSNSLMCSILLCMRAEANAHLGRDFEVINDCTTAISLDPKCSKAYVLRADAHQKRNERSEAAVDRLTAVKLDPTLRHILRGDEEQFLPIPEQTNTSHNMYGTRNNRPRWYDFFKPKSEFESLPKFSMGSDGKSTKQAPMVTGVTTLYDILELEKGASMEDVRAQFKKLTLIYHPDRVVRDTVQAQEEALERFKLINHAHEVLTDPSEKFVYDLSLGIHSGTNL</sequence>
<dbReference type="InterPro" id="IPR052758">
    <property type="entry name" value="SRC_co-chaperone"/>
</dbReference>
<evidence type="ECO:0000313" key="3">
    <source>
        <dbReference type="EMBL" id="ORC93796.1"/>
    </source>
</evidence>
<dbReference type="PRINTS" id="PR00625">
    <property type="entry name" value="JDOMAIN"/>
</dbReference>
<organism evidence="3 4">
    <name type="scientific">Trypanosoma theileri</name>
    <dbReference type="NCBI Taxonomy" id="67003"/>
    <lineage>
        <taxon>Eukaryota</taxon>
        <taxon>Discoba</taxon>
        <taxon>Euglenozoa</taxon>
        <taxon>Kinetoplastea</taxon>
        <taxon>Metakinetoplastina</taxon>
        <taxon>Trypanosomatida</taxon>
        <taxon>Trypanosomatidae</taxon>
        <taxon>Trypanosoma</taxon>
    </lineage>
</organism>
<keyword evidence="4" id="KW-1185">Reference proteome</keyword>
<dbReference type="PANTHER" id="PTHR44200">
    <property type="entry name" value="DNAJ HOMOLOG SUBFAMILY C MEMBER 7"/>
    <property type="match status" value="1"/>
</dbReference>
<dbReference type="STRING" id="67003.A0A1X0PA46"/>
<evidence type="ECO:0000256" key="1">
    <source>
        <dbReference type="SAM" id="MobiDB-lite"/>
    </source>
</evidence>
<evidence type="ECO:0000259" key="2">
    <source>
        <dbReference type="PROSITE" id="PS50076"/>
    </source>
</evidence>
<comment type="caution">
    <text evidence="3">The sequence shown here is derived from an EMBL/GenBank/DDBJ whole genome shotgun (WGS) entry which is preliminary data.</text>
</comment>
<dbReference type="PANTHER" id="PTHR44200:SF1">
    <property type="entry name" value="DNAJ HOMOLOG SUBFAMILY C MEMBER 7"/>
    <property type="match status" value="1"/>
</dbReference>
<dbReference type="VEuPathDB" id="TriTrypDB:TM35_000016730"/>
<dbReference type="InterPro" id="IPR001623">
    <property type="entry name" value="DnaJ_domain"/>
</dbReference>
<accession>A0A1X0PA46</accession>
<dbReference type="OrthoDB" id="10250354at2759"/>
<dbReference type="InterPro" id="IPR036869">
    <property type="entry name" value="J_dom_sf"/>
</dbReference>
<dbReference type="SMART" id="SM00271">
    <property type="entry name" value="DnaJ"/>
    <property type="match status" value="1"/>
</dbReference>
<dbReference type="AlphaFoldDB" id="A0A1X0PA46"/>
<dbReference type="SUPFAM" id="SSF48452">
    <property type="entry name" value="TPR-like"/>
    <property type="match status" value="2"/>
</dbReference>
<dbReference type="Gene3D" id="1.25.40.10">
    <property type="entry name" value="Tetratricopeptide repeat domain"/>
    <property type="match status" value="2"/>
</dbReference>
<evidence type="ECO:0000313" key="4">
    <source>
        <dbReference type="Proteomes" id="UP000192257"/>
    </source>
</evidence>
<dbReference type="InterPro" id="IPR019734">
    <property type="entry name" value="TPR_rpt"/>
</dbReference>
<name>A0A1X0PA46_9TRYP</name>
<reference evidence="3 4" key="1">
    <citation type="submission" date="2017-03" db="EMBL/GenBank/DDBJ databases">
        <title>An alternative strategy for trypanosome survival in the mammalian bloodstream revealed through genome and transcriptome analysis of the ubiquitous bovine parasite Trypanosoma (Megatrypanum) theileri.</title>
        <authorList>
            <person name="Kelly S."/>
            <person name="Ivens A."/>
            <person name="Mott A."/>
            <person name="O'Neill E."/>
            <person name="Emms D."/>
            <person name="Macleod O."/>
            <person name="Voorheis P."/>
            <person name="Matthews J."/>
            <person name="Matthews K."/>
            <person name="Carrington M."/>
        </authorList>
    </citation>
    <scope>NUCLEOTIDE SEQUENCE [LARGE SCALE GENOMIC DNA]</scope>
    <source>
        <strain evidence="3">Edinburgh</strain>
    </source>
</reference>
<dbReference type="Pfam" id="PF00226">
    <property type="entry name" value="DnaJ"/>
    <property type="match status" value="1"/>
</dbReference>
<proteinExistence type="predicted"/>
<feature type="region of interest" description="Disordered" evidence="1">
    <location>
        <begin position="1"/>
        <end position="28"/>
    </location>
</feature>